<dbReference type="SUPFAM" id="SSF55136">
    <property type="entry name" value="Probable bacterial effector-binding domain"/>
    <property type="match status" value="1"/>
</dbReference>
<dbReference type="SMART" id="SM00871">
    <property type="entry name" value="AraC_E_bind"/>
    <property type="match status" value="1"/>
</dbReference>
<evidence type="ECO:0000259" key="1">
    <source>
        <dbReference type="SMART" id="SM00871"/>
    </source>
</evidence>
<dbReference type="InterPro" id="IPR010499">
    <property type="entry name" value="AraC_E-bd"/>
</dbReference>
<proteinExistence type="predicted"/>
<dbReference type="Pfam" id="PF14526">
    <property type="entry name" value="Cass2"/>
    <property type="match status" value="1"/>
</dbReference>
<evidence type="ECO:0000313" key="2">
    <source>
        <dbReference type="EMBL" id="RAP75865.1"/>
    </source>
</evidence>
<organism evidence="2 3">
    <name type="scientific">Paenibacillus montanisoli</name>
    <dbReference type="NCBI Taxonomy" id="2081970"/>
    <lineage>
        <taxon>Bacteria</taxon>
        <taxon>Bacillati</taxon>
        <taxon>Bacillota</taxon>
        <taxon>Bacilli</taxon>
        <taxon>Bacillales</taxon>
        <taxon>Paenibacillaceae</taxon>
        <taxon>Paenibacillus</taxon>
    </lineage>
</organism>
<protein>
    <recommendedName>
        <fullName evidence="1">AraC effector-binding domain-containing protein</fullName>
    </recommendedName>
</protein>
<evidence type="ECO:0000313" key="3">
    <source>
        <dbReference type="Proteomes" id="UP000249260"/>
    </source>
</evidence>
<sequence length="155" mass="18127">MQTRQVERVDRGEIRLIGFEIIQSLNQVLESKIVGTLRENLVQRRDELEGVLNAGVYLVQIYPEDGYWTHDRPYRHIIALEVAEHQTLPADMIAHTLPGGQYVKTIHLGPESRISETYEYINEHLGHRPVDIEYWHDVHALEREDTVIEMYFPVV</sequence>
<accession>A0A328U4N0</accession>
<gene>
    <name evidence="2" type="ORF">DL346_10545</name>
</gene>
<comment type="caution">
    <text evidence="2">The sequence shown here is derived from an EMBL/GenBank/DDBJ whole genome shotgun (WGS) entry which is preliminary data.</text>
</comment>
<dbReference type="InterPro" id="IPR011256">
    <property type="entry name" value="Reg_factor_effector_dom_sf"/>
</dbReference>
<dbReference type="Gene3D" id="3.20.80.10">
    <property type="entry name" value="Regulatory factor, effector binding domain"/>
    <property type="match status" value="1"/>
</dbReference>
<dbReference type="OrthoDB" id="2449587at2"/>
<dbReference type="EMBL" id="QLUW01000002">
    <property type="protein sequence ID" value="RAP75865.1"/>
    <property type="molecule type" value="Genomic_DNA"/>
</dbReference>
<reference evidence="2 3" key="1">
    <citation type="submission" date="2018-06" db="EMBL/GenBank/DDBJ databases">
        <title>Paenibacillus montanisoli sp. nov., isolated from mountain area soil.</title>
        <authorList>
            <person name="Wu M."/>
        </authorList>
    </citation>
    <scope>NUCLEOTIDE SEQUENCE [LARGE SCALE GENOMIC DNA]</scope>
    <source>
        <strain evidence="2 3">RA17</strain>
    </source>
</reference>
<dbReference type="Proteomes" id="UP000249260">
    <property type="component" value="Unassembled WGS sequence"/>
</dbReference>
<dbReference type="RefSeq" id="WP_112882090.1">
    <property type="nucleotide sequence ID" value="NZ_QLUW01000002.1"/>
</dbReference>
<dbReference type="InterPro" id="IPR029441">
    <property type="entry name" value="Cass2"/>
</dbReference>
<dbReference type="AlphaFoldDB" id="A0A328U4N0"/>
<keyword evidence="3" id="KW-1185">Reference proteome</keyword>
<name>A0A328U4N0_9BACL</name>
<feature type="domain" description="AraC effector-binding" evidence="1">
    <location>
        <begin position="4"/>
        <end position="155"/>
    </location>
</feature>